<keyword evidence="2" id="KW-0808">Transferase</keyword>
<evidence type="ECO:0000256" key="4">
    <source>
        <dbReference type="ARBA" id="ARBA00022984"/>
    </source>
</evidence>
<dbReference type="STRING" id="869279.SE15_04785"/>
<evidence type="ECO:0000256" key="1">
    <source>
        <dbReference type="ARBA" id="ARBA00009943"/>
    </source>
</evidence>
<keyword evidence="8" id="KW-1185">Reference proteome</keyword>
<dbReference type="SUPFAM" id="SSF55729">
    <property type="entry name" value="Acyl-CoA N-acyltransferases (Nat)"/>
    <property type="match status" value="2"/>
</dbReference>
<dbReference type="InterPro" id="IPR003447">
    <property type="entry name" value="FEMABX"/>
</dbReference>
<reference evidence="7 8" key="1">
    <citation type="submission" date="2015-07" db="EMBL/GenBank/DDBJ databases">
        <title>Whole genome sequence of Thermanaerothrix daxensis DSM 23592.</title>
        <authorList>
            <person name="Hemp J."/>
            <person name="Ward L.M."/>
            <person name="Pace L.A."/>
            <person name="Fischer W.W."/>
        </authorList>
    </citation>
    <scope>NUCLEOTIDE SEQUENCE [LARGE SCALE GENOMIC DNA]</scope>
    <source>
        <strain evidence="7 8">GNS-1</strain>
    </source>
</reference>
<keyword evidence="5" id="KW-0012">Acyltransferase</keyword>
<keyword evidence="3" id="KW-0133">Cell shape</keyword>
<dbReference type="GO" id="GO:0016755">
    <property type="term" value="F:aminoacyltransferase activity"/>
    <property type="evidence" value="ECO:0007669"/>
    <property type="project" value="InterPro"/>
</dbReference>
<sequence>MPQLNYAEWEAFLRDHPEAHLLQTPMWGMFKAEFGWRVAWVVTEEAGVQVLFRRLPLGLSIAYIPKGPVGRNWAALWSEVEALCRQFRAIFLKVEPDAWEPLEFDPQEQLPGFRPAEPIQPRRTIEISLEGAEEEWLERMKQKTRYNIRLAQKKGVVVRESRDLSAFYALMEMTGRRDGFGIHTSDYYERAYQKFAPGGHCVLLMAEYEGMPLAGLMAFAWGHRAWYFYGASSDQERHRMPTYLLQWEAMRWAAQRGCRVYDLWGIPDADETTLEAEFARRSEGLWGVYRFKRGFGGRVRRSVGAWDKIYQPSLYRIYRWFMRFRRRGEPG</sequence>
<dbReference type="PANTHER" id="PTHR36174:SF1">
    <property type="entry name" value="LIPID II:GLYCINE GLYCYLTRANSFERASE"/>
    <property type="match status" value="1"/>
</dbReference>
<dbReference type="Pfam" id="PF02388">
    <property type="entry name" value="FemAB"/>
    <property type="match status" value="2"/>
</dbReference>
<dbReference type="GO" id="GO:0071555">
    <property type="term" value="P:cell wall organization"/>
    <property type="evidence" value="ECO:0007669"/>
    <property type="project" value="UniProtKB-KW"/>
</dbReference>
<dbReference type="Gene3D" id="3.40.630.30">
    <property type="match status" value="2"/>
</dbReference>
<dbReference type="InterPro" id="IPR050644">
    <property type="entry name" value="PG_Glycine_Bridge_Synth"/>
</dbReference>
<dbReference type="AlphaFoldDB" id="A0A0P6XP35"/>
<proteinExistence type="inferred from homology"/>
<dbReference type="GO" id="GO:0008360">
    <property type="term" value="P:regulation of cell shape"/>
    <property type="evidence" value="ECO:0007669"/>
    <property type="project" value="UniProtKB-KW"/>
</dbReference>
<gene>
    <name evidence="7" type="ORF">SE15_04785</name>
</gene>
<dbReference type="InterPro" id="IPR016181">
    <property type="entry name" value="Acyl_CoA_acyltransferase"/>
</dbReference>
<dbReference type="PROSITE" id="PS51191">
    <property type="entry name" value="FEMABX"/>
    <property type="match status" value="1"/>
</dbReference>
<evidence type="ECO:0000256" key="5">
    <source>
        <dbReference type="ARBA" id="ARBA00023315"/>
    </source>
</evidence>
<protein>
    <recommendedName>
        <fullName evidence="9">Methicillin resistance protein</fullName>
    </recommendedName>
</protein>
<organism evidence="7 8">
    <name type="scientific">Thermanaerothrix daxensis</name>
    <dbReference type="NCBI Taxonomy" id="869279"/>
    <lineage>
        <taxon>Bacteria</taxon>
        <taxon>Bacillati</taxon>
        <taxon>Chloroflexota</taxon>
        <taxon>Anaerolineae</taxon>
        <taxon>Anaerolineales</taxon>
        <taxon>Anaerolineaceae</taxon>
        <taxon>Thermanaerothrix</taxon>
    </lineage>
</organism>
<evidence type="ECO:0008006" key="9">
    <source>
        <dbReference type="Google" id="ProtNLM"/>
    </source>
</evidence>
<comment type="similarity">
    <text evidence="1">Belongs to the FemABX family.</text>
</comment>
<evidence type="ECO:0000256" key="3">
    <source>
        <dbReference type="ARBA" id="ARBA00022960"/>
    </source>
</evidence>
<evidence type="ECO:0000313" key="7">
    <source>
        <dbReference type="EMBL" id="KPL84430.1"/>
    </source>
</evidence>
<evidence type="ECO:0000256" key="2">
    <source>
        <dbReference type="ARBA" id="ARBA00022679"/>
    </source>
</evidence>
<evidence type="ECO:0000313" key="8">
    <source>
        <dbReference type="Proteomes" id="UP000050544"/>
    </source>
</evidence>
<dbReference type="OrthoDB" id="9785911at2"/>
<comment type="caution">
    <text evidence="7">The sequence shown here is derived from an EMBL/GenBank/DDBJ whole genome shotgun (WGS) entry which is preliminary data.</text>
</comment>
<dbReference type="Proteomes" id="UP000050544">
    <property type="component" value="Unassembled WGS sequence"/>
</dbReference>
<dbReference type="GO" id="GO:0009252">
    <property type="term" value="P:peptidoglycan biosynthetic process"/>
    <property type="evidence" value="ECO:0007669"/>
    <property type="project" value="UniProtKB-KW"/>
</dbReference>
<keyword evidence="4" id="KW-0573">Peptidoglycan synthesis</keyword>
<name>A0A0P6XP35_9CHLR</name>
<dbReference type="EMBL" id="LGKO01000002">
    <property type="protein sequence ID" value="KPL84430.1"/>
    <property type="molecule type" value="Genomic_DNA"/>
</dbReference>
<evidence type="ECO:0000256" key="6">
    <source>
        <dbReference type="ARBA" id="ARBA00023316"/>
    </source>
</evidence>
<dbReference type="PANTHER" id="PTHR36174">
    <property type="entry name" value="LIPID II:GLYCINE GLYCYLTRANSFERASE"/>
    <property type="match status" value="1"/>
</dbReference>
<keyword evidence="6" id="KW-0961">Cell wall biogenesis/degradation</keyword>
<dbReference type="PATRIC" id="fig|869279.4.peg.967"/>
<accession>A0A0P6XP35</accession>
<dbReference type="RefSeq" id="WP_054520943.1">
    <property type="nucleotide sequence ID" value="NZ_LGKO01000002.1"/>
</dbReference>